<evidence type="ECO:0000313" key="2">
    <source>
        <dbReference type="Proteomes" id="UP000307968"/>
    </source>
</evidence>
<gene>
    <name evidence="1" type="ORF">NCTC12971_02288</name>
</gene>
<sequence length="79" mass="9146">MKKITTNELLDTYVFTGEKPSRVKYEVYDNYSELTADVTVYRIDPVGIASRDIILLATSREHPDLAFDEVKSHFEKKYA</sequence>
<proteinExistence type="predicted"/>
<dbReference type="Proteomes" id="UP000307968">
    <property type="component" value="Chromosome"/>
</dbReference>
<dbReference type="EMBL" id="LR590463">
    <property type="protein sequence ID" value="VTP61769.1"/>
    <property type="molecule type" value="Genomic_DNA"/>
</dbReference>
<organism evidence="1 2">
    <name type="scientific">Serratia rubidaea</name>
    <name type="common">Serratia marinorubra</name>
    <dbReference type="NCBI Taxonomy" id="61652"/>
    <lineage>
        <taxon>Bacteria</taxon>
        <taxon>Pseudomonadati</taxon>
        <taxon>Pseudomonadota</taxon>
        <taxon>Gammaproteobacteria</taxon>
        <taxon>Enterobacterales</taxon>
        <taxon>Yersiniaceae</taxon>
        <taxon>Serratia</taxon>
    </lineage>
</organism>
<name>A0A4U9HI39_SERRU</name>
<dbReference type="GeneID" id="61765393"/>
<reference evidence="1 2" key="1">
    <citation type="submission" date="2019-05" db="EMBL/GenBank/DDBJ databases">
        <authorList>
            <consortium name="Pathogen Informatics"/>
        </authorList>
    </citation>
    <scope>NUCLEOTIDE SEQUENCE [LARGE SCALE GENOMIC DNA]</scope>
    <source>
        <strain evidence="1 2">NCTC12971</strain>
    </source>
</reference>
<dbReference type="AlphaFoldDB" id="A0A4U9HI39"/>
<protein>
    <submittedName>
        <fullName evidence="1">Uncharacterized protein</fullName>
    </submittedName>
</protein>
<dbReference type="RefSeq" id="WP_138111448.1">
    <property type="nucleotide sequence ID" value="NZ_CAMIPJ010000001.1"/>
</dbReference>
<accession>A0A4U9HI39</accession>
<evidence type="ECO:0000313" key="1">
    <source>
        <dbReference type="EMBL" id="VTP61769.1"/>
    </source>
</evidence>